<evidence type="ECO:0000256" key="1">
    <source>
        <dbReference type="SAM" id="MobiDB-lite"/>
    </source>
</evidence>
<evidence type="ECO:0000313" key="2">
    <source>
        <dbReference type="EMBL" id="GAA2665091.1"/>
    </source>
</evidence>
<gene>
    <name evidence="2" type="ORF">GCM10009864_37510</name>
</gene>
<feature type="compositionally biased region" description="Polar residues" evidence="1">
    <location>
        <begin position="1"/>
        <end position="10"/>
    </location>
</feature>
<accession>A0ABN3S0J6</accession>
<dbReference type="Proteomes" id="UP001500994">
    <property type="component" value="Unassembled WGS sequence"/>
</dbReference>
<evidence type="ECO:0000313" key="3">
    <source>
        <dbReference type="Proteomes" id="UP001500994"/>
    </source>
</evidence>
<protein>
    <submittedName>
        <fullName evidence="2">Uncharacterized protein</fullName>
    </submittedName>
</protein>
<feature type="region of interest" description="Disordered" evidence="1">
    <location>
        <begin position="1"/>
        <end position="21"/>
    </location>
</feature>
<proteinExistence type="predicted"/>
<name>A0ABN3S0J6_9ACTN</name>
<reference evidence="2 3" key="1">
    <citation type="journal article" date="2019" name="Int. J. Syst. Evol. Microbiol.">
        <title>The Global Catalogue of Microorganisms (GCM) 10K type strain sequencing project: providing services to taxonomists for standard genome sequencing and annotation.</title>
        <authorList>
            <consortium name="The Broad Institute Genomics Platform"/>
            <consortium name="The Broad Institute Genome Sequencing Center for Infectious Disease"/>
            <person name="Wu L."/>
            <person name="Ma J."/>
        </authorList>
    </citation>
    <scope>NUCLEOTIDE SEQUENCE [LARGE SCALE GENOMIC DNA]</scope>
    <source>
        <strain evidence="2 3">JCM 16374</strain>
    </source>
</reference>
<comment type="caution">
    <text evidence="2">The sequence shown here is derived from an EMBL/GenBank/DDBJ whole genome shotgun (WGS) entry which is preliminary data.</text>
</comment>
<organism evidence="2 3">
    <name type="scientific">Streptomyces lunalinharesii</name>
    <dbReference type="NCBI Taxonomy" id="333384"/>
    <lineage>
        <taxon>Bacteria</taxon>
        <taxon>Bacillati</taxon>
        <taxon>Actinomycetota</taxon>
        <taxon>Actinomycetes</taxon>
        <taxon>Kitasatosporales</taxon>
        <taxon>Streptomycetaceae</taxon>
        <taxon>Streptomyces</taxon>
    </lineage>
</organism>
<keyword evidence="3" id="KW-1185">Reference proteome</keyword>
<sequence>MTPYSDSMSAESDDLDAQIDAWTQEQLAASPDWSVEKWTSVMAILEPGDRGNPTS</sequence>
<dbReference type="EMBL" id="BAAARK010000010">
    <property type="protein sequence ID" value="GAA2665091.1"/>
    <property type="molecule type" value="Genomic_DNA"/>
</dbReference>